<reference evidence="2" key="1">
    <citation type="submission" date="2023-06" db="EMBL/GenBank/DDBJ databases">
        <title>Genome-scale phylogeny and comparative genomics of the fungal order Sordariales.</title>
        <authorList>
            <consortium name="Lawrence Berkeley National Laboratory"/>
            <person name="Hensen N."/>
            <person name="Bonometti L."/>
            <person name="Westerberg I."/>
            <person name="Brannstrom I.O."/>
            <person name="Guillou S."/>
            <person name="Cros-Aarteil S."/>
            <person name="Calhoun S."/>
            <person name="Haridas S."/>
            <person name="Kuo A."/>
            <person name="Mondo S."/>
            <person name="Pangilinan J."/>
            <person name="Riley R."/>
            <person name="Labutti K."/>
            <person name="Andreopoulos B."/>
            <person name="Lipzen A."/>
            <person name="Chen C."/>
            <person name="Yanf M."/>
            <person name="Daum C."/>
            <person name="Ng V."/>
            <person name="Clum A."/>
            <person name="Steindorff A."/>
            <person name="Ohm R."/>
            <person name="Martin F."/>
            <person name="Silar P."/>
            <person name="Natvig D."/>
            <person name="Lalanne C."/>
            <person name="Gautier V."/>
            <person name="Ament-Velasquez S.L."/>
            <person name="Kruys A."/>
            <person name="Hutchinson M.I."/>
            <person name="Powell A.J."/>
            <person name="Barry K."/>
            <person name="Miller A.N."/>
            <person name="Grigoriev I.V."/>
            <person name="Debuchy R."/>
            <person name="Gladieux P."/>
            <person name="Thoren M.H."/>
            <person name="Johannesson H."/>
        </authorList>
    </citation>
    <scope>NUCLEOTIDE SEQUENCE</scope>
    <source>
        <strain evidence="2">SMH4607-1</strain>
    </source>
</reference>
<dbReference type="EMBL" id="JAUKUA010000004">
    <property type="protein sequence ID" value="KAK0716221.1"/>
    <property type="molecule type" value="Genomic_DNA"/>
</dbReference>
<sequence length="466" mass="52154">MAAPVVEISDSEIKDFLNLISGPEREQETLANLSLPTAELACLAATQDPPDWQLVSDLGPGLDLGNDEFGFLTIDPRPLDPTGPPSESIQVLDDGANWRRPSKQTDRLVKQQPIRFRIEKLTEEDVLKTNQNAPDPQSHIQTPEFLEYFTADGELTYAFEREAHARDWARLAFSPAPNLESLVVRSIRLADKLADRYPIGPQPARSAGTADIKVVDLPRGSNANASSSSAAPNTQDPPQGIRPRHPCAECIFAKKTAECDGSPCVRCMGLVRKENARVGEVQRWNGEQTPTLDYLIFFDIATTTRARMISGELLVLPALSEEQLNLFTDAQAPRAQILALSDNDQAIITTAWRCAYYLGLLYNWNAHRIHYEQYTPLRGVNLPMSKNLILEIMYAIAFRIQELAMMLLRLVHEALYAKPYGSPRDYDSATILCALWIVYSSGKKFKKLKQDWEFAGIVKLVRNSSW</sequence>
<keyword evidence="3" id="KW-1185">Reference proteome</keyword>
<proteinExistence type="predicted"/>
<accession>A0AA40AI29</accession>
<dbReference type="Proteomes" id="UP001172102">
    <property type="component" value="Unassembled WGS sequence"/>
</dbReference>
<evidence type="ECO:0000256" key="1">
    <source>
        <dbReference type="SAM" id="MobiDB-lite"/>
    </source>
</evidence>
<gene>
    <name evidence="2" type="ORF">B0H67DRAFT_554571</name>
</gene>
<evidence type="ECO:0000313" key="2">
    <source>
        <dbReference type="EMBL" id="KAK0716221.1"/>
    </source>
</evidence>
<feature type="region of interest" description="Disordered" evidence="1">
    <location>
        <begin position="219"/>
        <end position="241"/>
    </location>
</feature>
<feature type="compositionally biased region" description="Low complexity" evidence="1">
    <location>
        <begin position="221"/>
        <end position="231"/>
    </location>
</feature>
<comment type="caution">
    <text evidence="2">The sequence shown here is derived from an EMBL/GenBank/DDBJ whole genome shotgun (WGS) entry which is preliminary data.</text>
</comment>
<evidence type="ECO:0000313" key="3">
    <source>
        <dbReference type="Proteomes" id="UP001172102"/>
    </source>
</evidence>
<dbReference type="AlphaFoldDB" id="A0AA40AI29"/>
<protein>
    <submittedName>
        <fullName evidence="2">Uncharacterized protein</fullName>
    </submittedName>
</protein>
<name>A0AA40AI29_9PEZI</name>
<organism evidence="2 3">
    <name type="scientific">Lasiosphaeris hirsuta</name>
    <dbReference type="NCBI Taxonomy" id="260670"/>
    <lineage>
        <taxon>Eukaryota</taxon>
        <taxon>Fungi</taxon>
        <taxon>Dikarya</taxon>
        <taxon>Ascomycota</taxon>
        <taxon>Pezizomycotina</taxon>
        <taxon>Sordariomycetes</taxon>
        <taxon>Sordariomycetidae</taxon>
        <taxon>Sordariales</taxon>
        <taxon>Lasiosphaeriaceae</taxon>
        <taxon>Lasiosphaeris</taxon>
    </lineage>
</organism>